<proteinExistence type="predicted"/>
<sequence length="812" mass="90062">MPALLLSSLPPLCPSIHLLVGTKPWNGEQRTMGPTLKRITSTMKILEEAGYPHTSLHRGAWSSEAEQRNYGQSLGRLVGATDILIVDADEFYEEAELRRILSLNERSRAARYSALVAAELDRLFSLLAPPPAPLTVTMRPPPPQLYSSPFLFAPMHTYFGSLQHVVDPPEKLQVLFLAVPGCDFAEARALTCPGAGEIEYEGISELASTLPSVEGIYLGRDELVCHHFSYVRSDSELMTMKFASFHHANEFDDEHWFKKIWQTWKAGGGALEDLHPTVPSAYKRTRSIGEAERSSLAVDLEWDCLMASEEAVEGDAWQLMYSPQHSNEMSKHGSSAQLLTTVQTSSLTENDMVELDPYYKTSLQTSLHYDRCASPSFLIVIMEEGSYDASTYGVFLPIAKYLQAAIGSLYSNPGSSDAPPRVVISRCTDLRFCTLSDDTRYVVVLGAHHLARYKDDHGEVASVKANFPPAGTTAIYNFEHSKSQVDFDVMGMWQVLEHYAPHVWEYGEDNYMAAAGKLGEGCVSYVPLGWDESMVWRGGEGVEGVERGGGGADVIFYGRINEYRQGVLAKLRAEGIQVRHVNAVRDKFGEELEQIIVESKIVLNLGYFGEKAEWKMTRCAFPLANEVLVVSEVLGGEEELRYWSGGIAFTDNLADTLRFYLDEEHGEGRRRTVARVGREKLQGMKYVDVVRDGIKKLSAFDRFIPRVGYHYDPDDPKFQQIKAHLTALAAQIEAREPPAPSSPLLPPSETPREGPSAKASETRVLLPAGTPSAEELLEENARLRGAVSERDAEIAKLRAENAALRGGMQALD</sequence>
<protein>
    <recommendedName>
        <fullName evidence="4">Glycosyltransferase family 1 protein</fullName>
    </recommendedName>
</protein>
<accession>A0ABQ6MDE1</accession>
<evidence type="ECO:0008006" key="4">
    <source>
        <dbReference type="Google" id="ProtNLM"/>
    </source>
</evidence>
<comment type="caution">
    <text evidence="2">The sequence shown here is derived from an EMBL/GenBank/DDBJ whole genome shotgun (WGS) entry which is preliminary data.</text>
</comment>
<evidence type="ECO:0000256" key="1">
    <source>
        <dbReference type="SAM" id="MobiDB-lite"/>
    </source>
</evidence>
<name>A0ABQ6MDE1_9STRA</name>
<dbReference type="Proteomes" id="UP001165060">
    <property type="component" value="Unassembled WGS sequence"/>
</dbReference>
<reference evidence="2 3" key="1">
    <citation type="journal article" date="2023" name="Commun. Biol.">
        <title>Genome analysis of Parmales, the sister group of diatoms, reveals the evolutionary specialization of diatoms from phago-mixotrophs to photoautotrophs.</title>
        <authorList>
            <person name="Ban H."/>
            <person name="Sato S."/>
            <person name="Yoshikawa S."/>
            <person name="Yamada K."/>
            <person name="Nakamura Y."/>
            <person name="Ichinomiya M."/>
            <person name="Sato N."/>
            <person name="Blanc-Mathieu R."/>
            <person name="Endo H."/>
            <person name="Kuwata A."/>
            <person name="Ogata H."/>
        </authorList>
    </citation>
    <scope>NUCLEOTIDE SEQUENCE [LARGE SCALE GENOMIC DNA]</scope>
</reference>
<dbReference type="EMBL" id="BRYB01000161">
    <property type="protein sequence ID" value="GMI24282.1"/>
    <property type="molecule type" value="Genomic_DNA"/>
</dbReference>
<evidence type="ECO:0000313" key="3">
    <source>
        <dbReference type="Proteomes" id="UP001165060"/>
    </source>
</evidence>
<feature type="compositionally biased region" description="Pro residues" evidence="1">
    <location>
        <begin position="737"/>
        <end position="749"/>
    </location>
</feature>
<evidence type="ECO:0000313" key="2">
    <source>
        <dbReference type="EMBL" id="GMI24282.1"/>
    </source>
</evidence>
<feature type="region of interest" description="Disordered" evidence="1">
    <location>
        <begin position="735"/>
        <end position="773"/>
    </location>
</feature>
<keyword evidence="3" id="KW-1185">Reference proteome</keyword>
<organism evidence="2 3">
    <name type="scientific">Tetraparma gracilis</name>
    <dbReference type="NCBI Taxonomy" id="2962635"/>
    <lineage>
        <taxon>Eukaryota</taxon>
        <taxon>Sar</taxon>
        <taxon>Stramenopiles</taxon>
        <taxon>Ochrophyta</taxon>
        <taxon>Bolidophyceae</taxon>
        <taxon>Parmales</taxon>
        <taxon>Triparmaceae</taxon>
        <taxon>Tetraparma</taxon>
    </lineage>
</organism>
<gene>
    <name evidence="2" type="ORF">TeGR_g13065</name>
</gene>